<sequence>MTEPTPPAALLQLARTALLHSGGAAESALEALDLDDPAQRLFGDYELLQCIGRGGMGVVFRARQLSLQREVALKVMAGLGDDAAAIARFHAEARAAARLHHPHIVPVYEVGMIGEEHFFSMPLLRGATLATRLAGSRLDEAAAITLLLTLCGAVDYAHSLGLLHLDLKPDNILLDDNGRPLVGDFGLALAFDPQRPAAAAELSGTPAYMAPEQIDRDLAPLSPRSDIYALGCILYECLAGAPPHGRGGAPTLLQRRQQPLPATPPRLRPRLSRDLDAICRRCLQRDPQQRYASAAELAADLARARDGNAVAARPRQWPEKLWHSLRRHPALSLATAAALAALVAGGTLSAWQWRRAEAALVQAEAERARSEAAAARQQQLAAMLAASFPSGIGSDEERQRRAQQVVAWLNRQVHSGHEQADAAAQGELLRQFAQQLRSAGKGDGVDSLVDEIVQQLGTRYLSSFVDKLARSDRRETLIAAVLLGSSQPDSAVLQAATAAARQRLAQRFGDDAEALYALALACHVQSQPCAQGEYFQRLTAIDGANAVSWIVVPQGLAETDDQMAERLARAAAATQFDDHSWRHAGLMRAELADLQPPDSLRLPLRGMLDDAEIPRLLRRSVVQTVPLPRFVGFVRLCRPDSLLLQQRASLRGDCERFAHLLLTAPKASMLTRMIGSAMTRRLFKGRAEAAAALQMRRQYVWLSEHFDRQRIDAEFLQDDMAAYGEWNAWLRAADRLGIAREPPADWQPQQPQSLLLSEERNAPAR</sequence>
<evidence type="ECO:0000313" key="8">
    <source>
        <dbReference type="EMBL" id="TDR45774.1"/>
    </source>
</evidence>
<dbReference type="Gene3D" id="1.10.510.10">
    <property type="entry name" value="Transferase(Phosphotransferase) domain 1"/>
    <property type="match status" value="1"/>
</dbReference>
<organism evidence="8 9">
    <name type="scientific">Tahibacter aquaticus</name>
    <dbReference type="NCBI Taxonomy" id="520092"/>
    <lineage>
        <taxon>Bacteria</taxon>
        <taxon>Pseudomonadati</taxon>
        <taxon>Pseudomonadota</taxon>
        <taxon>Gammaproteobacteria</taxon>
        <taxon>Lysobacterales</taxon>
        <taxon>Rhodanobacteraceae</taxon>
        <taxon>Tahibacter</taxon>
    </lineage>
</organism>
<feature type="domain" description="Protein kinase" evidence="7">
    <location>
        <begin position="45"/>
        <end position="302"/>
    </location>
</feature>
<dbReference type="PANTHER" id="PTHR43289">
    <property type="entry name" value="MITOGEN-ACTIVATED PROTEIN KINASE KINASE KINASE 20-RELATED"/>
    <property type="match status" value="1"/>
</dbReference>
<accession>A0A4R6Z2N7</accession>
<evidence type="ECO:0000313" key="9">
    <source>
        <dbReference type="Proteomes" id="UP000295293"/>
    </source>
</evidence>
<keyword evidence="3 8" id="KW-0418">Kinase</keyword>
<dbReference type="AlphaFoldDB" id="A0A4R6Z2N7"/>
<keyword evidence="4 5" id="KW-0067">ATP-binding</keyword>
<feature type="binding site" evidence="5">
    <location>
        <position position="74"/>
    </location>
    <ligand>
        <name>ATP</name>
        <dbReference type="ChEBI" id="CHEBI:30616"/>
    </ligand>
</feature>
<dbReference type="SUPFAM" id="SSF56112">
    <property type="entry name" value="Protein kinase-like (PK-like)"/>
    <property type="match status" value="1"/>
</dbReference>
<proteinExistence type="predicted"/>
<dbReference type="CDD" id="cd14014">
    <property type="entry name" value="STKc_PknB_like"/>
    <property type="match status" value="1"/>
</dbReference>
<protein>
    <submittedName>
        <fullName evidence="8">Serine/threonine protein kinase</fullName>
    </submittedName>
</protein>
<keyword evidence="9" id="KW-1185">Reference proteome</keyword>
<gene>
    <name evidence="8" type="ORF">DFR29_104202</name>
</gene>
<evidence type="ECO:0000256" key="6">
    <source>
        <dbReference type="SAM" id="MobiDB-lite"/>
    </source>
</evidence>
<keyword evidence="2 5" id="KW-0547">Nucleotide-binding</keyword>
<dbReference type="PANTHER" id="PTHR43289:SF34">
    <property type="entry name" value="SERINE_THREONINE-PROTEIN KINASE YBDM-RELATED"/>
    <property type="match status" value="1"/>
</dbReference>
<comment type="caution">
    <text evidence="8">The sequence shown here is derived from an EMBL/GenBank/DDBJ whole genome shotgun (WGS) entry which is preliminary data.</text>
</comment>
<dbReference type="InterPro" id="IPR011009">
    <property type="entry name" value="Kinase-like_dom_sf"/>
</dbReference>
<evidence type="ECO:0000256" key="3">
    <source>
        <dbReference type="ARBA" id="ARBA00022777"/>
    </source>
</evidence>
<dbReference type="RefSeq" id="WP_133818141.1">
    <property type="nucleotide sequence ID" value="NZ_SNZH01000004.1"/>
</dbReference>
<evidence type="ECO:0000256" key="5">
    <source>
        <dbReference type="PROSITE-ProRule" id="PRU10141"/>
    </source>
</evidence>
<name>A0A4R6Z2N7_9GAMM</name>
<dbReference type="Gene3D" id="3.30.200.20">
    <property type="entry name" value="Phosphorylase Kinase, domain 1"/>
    <property type="match status" value="1"/>
</dbReference>
<keyword evidence="1" id="KW-0808">Transferase</keyword>
<dbReference type="InterPro" id="IPR017441">
    <property type="entry name" value="Protein_kinase_ATP_BS"/>
</dbReference>
<dbReference type="PROSITE" id="PS50011">
    <property type="entry name" value="PROTEIN_KINASE_DOM"/>
    <property type="match status" value="1"/>
</dbReference>
<feature type="region of interest" description="Disordered" evidence="6">
    <location>
        <begin position="742"/>
        <end position="765"/>
    </location>
</feature>
<dbReference type="InterPro" id="IPR000719">
    <property type="entry name" value="Prot_kinase_dom"/>
</dbReference>
<dbReference type="Proteomes" id="UP000295293">
    <property type="component" value="Unassembled WGS sequence"/>
</dbReference>
<dbReference type="Pfam" id="PF00069">
    <property type="entry name" value="Pkinase"/>
    <property type="match status" value="1"/>
</dbReference>
<evidence type="ECO:0000256" key="4">
    <source>
        <dbReference type="ARBA" id="ARBA00022840"/>
    </source>
</evidence>
<keyword evidence="8" id="KW-0723">Serine/threonine-protein kinase</keyword>
<dbReference type="PROSITE" id="PS00107">
    <property type="entry name" value="PROTEIN_KINASE_ATP"/>
    <property type="match status" value="1"/>
</dbReference>
<evidence type="ECO:0000256" key="1">
    <source>
        <dbReference type="ARBA" id="ARBA00022679"/>
    </source>
</evidence>
<dbReference type="PROSITE" id="PS00108">
    <property type="entry name" value="PROTEIN_KINASE_ST"/>
    <property type="match status" value="1"/>
</dbReference>
<dbReference type="OrthoDB" id="9801841at2"/>
<evidence type="ECO:0000259" key="7">
    <source>
        <dbReference type="PROSITE" id="PS50011"/>
    </source>
</evidence>
<dbReference type="GO" id="GO:0005524">
    <property type="term" value="F:ATP binding"/>
    <property type="evidence" value="ECO:0007669"/>
    <property type="project" value="UniProtKB-UniRule"/>
</dbReference>
<dbReference type="GO" id="GO:0004674">
    <property type="term" value="F:protein serine/threonine kinase activity"/>
    <property type="evidence" value="ECO:0007669"/>
    <property type="project" value="UniProtKB-KW"/>
</dbReference>
<feature type="compositionally biased region" description="Low complexity" evidence="6">
    <location>
        <begin position="747"/>
        <end position="756"/>
    </location>
</feature>
<dbReference type="InterPro" id="IPR008271">
    <property type="entry name" value="Ser/Thr_kinase_AS"/>
</dbReference>
<reference evidence="8 9" key="1">
    <citation type="submission" date="2019-03" db="EMBL/GenBank/DDBJ databases">
        <title>Genomic Encyclopedia of Type Strains, Phase IV (KMG-IV): sequencing the most valuable type-strain genomes for metagenomic binning, comparative biology and taxonomic classification.</title>
        <authorList>
            <person name="Goeker M."/>
        </authorList>
    </citation>
    <scope>NUCLEOTIDE SEQUENCE [LARGE SCALE GENOMIC DNA]</scope>
    <source>
        <strain evidence="8 9">DSM 21667</strain>
    </source>
</reference>
<dbReference type="EMBL" id="SNZH01000004">
    <property type="protein sequence ID" value="TDR45774.1"/>
    <property type="molecule type" value="Genomic_DNA"/>
</dbReference>
<dbReference type="SMART" id="SM00220">
    <property type="entry name" value="S_TKc"/>
    <property type="match status" value="1"/>
</dbReference>
<evidence type="ECO:0000256" key="2">
    <source>
        <dbReference type="ARBA" id="ARBA00022741"/>
    </source>
</evidence>